<dbReference type="Pfam" id="PF03466">
    <property type="entry name" value="LysR_substrate"/>
    <property type="match status" value="1"/>
</dbReference>
<dbReference type="SUPFAM" id="SSF53850">
    <property type="entry name" value="Periplasmic binding protein-like II"/>
    <property type="match status" value="1"/>
</dbReference>
<evidence type="ECO:0000313" key="7">
    <source>
        <dbReference type="Proteomes" id="UP000032352"/>
    </source>
</evidence>
<dbReference type="SUPFAM" id="SSF46785">
    <property type="entry name" value="Winged helix' DNA-binding domain"/>
    <property type="match status" value="1"/>
</dbReference>
<dbReference type="AlphaFoldDB" id="A0AAE9Z4X9"/>
<name>A0AAE9Z4X9_9GAMM</name>
<dbReference type="InterPro" id="IPR005119">
    <property type="entry name" value="LysR_subst-bd"/>
</dbReference>
<dbReference type="GO" id="GO:0043565">
    <property type="term" value="F:sequence-specific DNA binding"/>
    <property type="evidence" value="ECO:0007669"/>
    <property type="project" value="TreeGrafter"/>
</dbReference>
<accession>A0AAE9Z4X9</accession>
<dbReference type="GO" id="GO:0006351">
    <property type="term" value="P:DNA-templated transcription"/>
    <property type="evidence" value="ECO:0007669"/>
    <property type="project" value="TreeGrafter"/>
</dbReference>
<dbReference type="KEGG" id="tvd:SG34_029280"/>
<keyword evidence="4" id="KW-0804">Transcription</keyword>
<keyword evidence="3" id="KW-0238">DNA-binding</keyword>
<dbReference type="Proteomes" id="UP000032352">
    <property type="component" value="Chromosome"/>
</dbReference>
<keyword evidence="7" id="KW-1185">Reference proteome</keyword>
<evidence type="ECO:0000256" key="3">
    <source>
        <dbReference type="ARBA" id="ARBA00023125"/>
    </source>
</evidence>
<dbReference type="InterPro" id="IPR000847">
    <property type="entry name" value="LysR_HTH_N"/>
</dbReference>
<dbReference type="InterPro" id="IPR036388">
    <property type="entry name" value="WH-like_DNA-bd_sf"/>
</dbReference>
<dbReference type="PANTHER" id="PTHR30537:SF3">
    <property type="entry name" value="TRANSCRIPTIONAL REGULATORY PROTEIN"/>
    <property type="match status" value="1"/>
</dbReference>
<evidence type="ECO:0000259" key="5">
    <source>
        <dbReference type="PROSITE" id="PS50931"/>
    </source>
</evidence>
<organism evidence="6 7">
    <name type="scientific">Thalassomonas viridans</name>
    <dbReference type="NCBI Taxonomy" id="137584"/>
    <lineage>
        <taxon>Bacteria</taxon>
        <taxon>Pseudomonadati</taxon>
        <taxon>Pseudomonadota</taxon>
        <taxon>Gammaproteobacteria</taxon>
        <taxon>Alteromonadales</taxon>
        <taxon>Colwelliaceae</taxon>
        <taxon>Thalassomonas</taxon>
    </lineage>
</organism>
<reference evidence="6 7" key="2">
    <citation type="journal article" date="2022" name="Mar. Drugs">
        <title>Bioassay-Guided Fractionation Leads to the Detection of Cholic Acid Generated by the Rare Thalassomonas sp.</title>
        <authorList>
            <person name="Pheiffer F."/>
            <person name="Schneider Y.K."/>
            <person name="Hansen E.H."/>
            <person name="Andersen J.H."/>
            <person name="Isaksson J."/>
            <person name="Busche T."/>
            <person name="R C."/>
            <person name="Kalinowski J."/>
            <person name="Zyl L.V."/>
            <person name="Trindade M."/>
        </authorList>
    </citation>
    <scope>NUCLEOTIDE SEQUENCE [LARGE SCALE GENOMIC DNA]</scope>
    <source>
        <strain evidence="6 7">XOM25</strain>
    </source>
</reference>
<dbReference type="InterPro" id="IPR036390">
    <property type="entry name" value="WH_DNA-bd_sf"/>
</dbReference>
<gene>
    <name evidence="6" type="ORF">SG34_029280</name>
</gene>
<keyword evidence="2" id="KW-0805">Transcription regulation</keyword>
<dbReference type="RefSeq" id="WP_044840470.1">
    <property type="nucleotide sequence ID" value="NZ_CP059733.1"/>
</dbReference>
<feature type="domain" description="HTH lysR-type" evidence="5">
    <location>
        <begin position="1"/>
        <end position="58"/>
    </location>
</feature>
<protein>
    <submittedName>
        <fullName evidence="6">LysR family transcriptional regulator</fullName>
    </submittedName>
</protein>
<dbReference type="InterPro" id="IPR058163">
    <property type="entry name" value="LysR-type_TF_proteobact-type"/>
</dbReference>
<evidence type="ECO:0000313" key="6">
    <source>
        <dbReference type="EMBL" id="WDE05333.1"/>
    </source>
</evidence>
<dbReference type="Gene3D" id="1.10.10.10">
    <property type="entry name" value="Winged helix-like DNA-binding domain superfamily/Winged helix DNA-binding domain"/>
    <property type="match status" value="1"/>
</dbReference>
<comment type="similarity">
    <text evidence="1">Belongs to the LysR transcriptional regulatory family.</text>
</comment>
<proteinExistence type="inferred from homology"/>
<dbReference type="EMBL" id="CP059733">
    <property type="protein sequence ID" value="WDE05333.1"/>
    <property type="molecule type" value="Genomic_DNA"/>
</dbReference>
<dbReference type="PROSITE" id="PS50931">
    <property type="entry name" value="HTH_LYSR"/>
    <property type="match status" value="1"/>
</dbReference>
<evidence type="ECO:0000256" key="1">
    <source>
        <dbReference type="ARBA" id="ARBA00009437"/>
    </source>
</evidence>
<dbReference type="GO" id="GO:0003700">
    <property type="term" value="F:DNA-binding transcription factor activity"/>
    <property type="evidence" value="ECO:0007669"/>
    <property type="project" value="InterPro"/>
</dbReference>
<dbReference type="Gene3D" id="3.40.190.290">
    <property type="match status" value="1"/>
</dbReference>
<sequence length="297" mass="34237">MNWDDLKYFLAVCRMGSIRAAAAELKVSHATVSRRINNFEASLGQRLFERSAKGYTRTKIADEIYLESSHLEERLSTVARQLAGKDNSLSGDIRITFPDLFARDLLMPAVAEFCRQYPLIHIEIIDSTRMFNLANREADVAFRICDQPPEYLVGKKLAVMHRSCYMARKLLPELEQEGWLERQNWIGWSDKMRRPVGKIAREYPKFASRHKMTSGMVQAEACKNGMGISILPCFYGDSESELVRVPPYTTEGKFNFWLVYHPDLRKNAKIQIFVNFMVDYLLKLKPLIQGETPMPLN</sequence>
<dbReference type="PANTHER" id="PTHR30537">
    <property type="entry name" value="HTH-TYPE TRANSCRIPTIONAL REGULATOR"/>
    <property type="match status" value="1"/>
</dbReference>
<evidence type="ECO:0000256" key="4">
    <source>
        <dbReference type="ARBA" id="ARBA00023163"/>
    </source>
</evidence>
<reference evidence="6 7" key="1">
    <citation type="journal article" date="2015" name="Genome Announc.">
        <title>Draft Genome Sequences of Marine Isolates of Thalassomonas viridans and Thalassomonas actiniarum.</title>
        <authorList>
            <person name="Olonade I."/>
            <person name="van Zyl L.J."/>
            <person name="Trindade M."/>
        </authorList>
    </citation>
    <scope>NUCLEOTIDE SEQUENCE [LARGE SCALE GENOMIC DNA]</scope>
    <source>
        <strain evidence="6 7">XOM25</strain>
    </source>
</reference>
<evidence type="ECO:0000256" key="2">
    <source>
        <dbReference type="ARBA" id="ARBA00023015"/>
    </source>
</evidence>
<dbReference type="Pfam" id="PF00126">
    <property type="entry name" value="HTH_1"/>
    <property type="match status" value="1"/>
</dbReference>